<evidence type="ECO:0000313" key="2">
    <source>
        <dbReference type="EMBL" id="OMJ26060.1"/>
    </source>
</evidence>
<proteinExistence type="predicted"/>
<keyword evidence="3" id="KW-1185">Reference proteome</keyword>
<accession>A0A1R1YGM9</accession>
<reference evidence="2 3" key="1">
    <citation type="submission" date="2017-01" db="EMBL/GenBank/DDBJ databases">
        <authorList>
            <person name="Mah S.A."/>
            <person name="Swanson W.J."/>
            <person name="Moy G.W."/>
            <person name="Vacquier V.D."/>
        </authorList>
    </citation>
    <scope>NUCLEOTIDE SEQUENCE [LARGE SCALE GENOMIC DNA]</scope>
    <source>
        <strain evidence="2 3">GSMNP</strain>
    </source>
</reference>
<gene>
    <name evidence="2" type="ORF">AYI70_g484</name>
</gene>
<name>A0A1R1YGM9_9FUNG</name>
<feature type="chain" id="PRO_5010338064" description="Lipoprotein" evidence="1">
    <location>
        <begin position="21"/>
        <end position="126"/>
    </location>
</feature>
<organism evidence="2 3">
    <name type="scientific">Smittium culicis</name>
    <dbReference type="NCBI Taxonomy" id="133412"/>
    <lineage>
        <taxon>Eukaryota</taxon>
        <taxon>Fungi</taxon>
        <taxon>Fungi incertae sedis</taxon>
        <taxon>Zoopagomycota</taxon>
        <taxon>Kickxellomycotina</taxon>
        <taxon>Harpellomycetes</taxon>
        <taxon>Harpellales</taxon>
        <taxon>Legeriomycetaceae</taxon>
        <taxon>Smittium</taxon>
    </lineage>
</organism>
<evidence type="ECO:0008006" key="4">
    <source>
        <dbReference type="Google" id="ProtNLM"/>
    </source>
</evidence>
<sequence length="126" mass="13857">MLKNTILYSLFLASISCVYSQIQGRLKTYWSVNYYPFAENASGVYDYGNCANIGTITGLRVISAEDAEVSIFSGPSCSNLLDKKKLCGAYANKNLIGSYGSSIHISLRVNRAPGICKYKKKNEDCD</sequence>
<dbReference type="PROSITE" id="PS51257">
    <property type="entry name" value="PROKAR_LIPOPROTEIN"/>
    <property type="match status" value="1"/>
</dbReference>
<dbReference type="EMBL" id="LSSN01000074">
    <property type="protein sequence ID" value="OMJ26060.1"/>
    <property type="molecule type" value="Genomic_DNA"/>
</dbReference>
<keyword evidence="1" id="KW-0732">Signal</keyword>
<evidence type="ECO:0000313" key="3">
    <source>
        <dbReference type="Proteomes" id="UP000187283"/>
    </source>
</evidence>
<dbReference type="AlphaFoldDB" id="A0A1R1YGM9"/>
<evidence type="ECO:0000256" key="1">
    <source>
        <dbReference type="SAM" id="SignalP"/>
    </source>
</evidence>
<protein>
    <recommendedName>
        <fullName evidence="4">Lipoprotein</fullName>
    </recommendedName>
</protein>
<feature type="signal peptide" evidence="1">
    <location>
        <begin position="1"/>
        <end position="20"/>
    </location>
</feature>
<comment type="caution">
    <text evidence="2">The sequence shown here is derived from an EMBL/GenBank/DDBJ whole genome shotgun (WGS) entry which is preliminary data.</text>
</comment>
<dbReference type="Proteomes" id="UP000187283">
    <property type="component" value="Unassembled WGS sequence"/>
</dbReference>